<name>A0A3Q2YM59_HIPCM</name>
<comment type="similarity">
    <text evidence="2 6">Belongs to the sodium:solute symporter (SSF) (TC 2.A.21) family.</text>
</comment>
<dbReference type="InterPro" id="IPR018212">
    <property type="entry name" value="Na/solute_symporter_CS"/>
</dbReference>
<sequence length="266" mass="28313">TAPKDFDNISAAAAATPDGTVAMETADIAVMAAYLLLVMAVGIWASVRANGSTVGGYFLAGRSMTWWPIGASLMSSNVGSGSFIGLAGAGALGGIAVSGFELNAAWVLVALGWIFIPVYVAAGVVTMPEYLAKRFGGRRIQVYLSVLSLVLYIFTKLSADLFSGALFIKISFGWNLYMSTAMLLLITCLYTVAGGLTAVIYTDAFQTVIMVGGALTLMFIGDSSEVTGCTFAESRQRRKRLRRLPQSITHVLHRHARHDQQGALPR</sequence>
<keyword evidence="9" id="KW-1185">Reference proteome</keyword>
<dbReference type="InterPro" id="IPR038377">
    <property type="entry name" value="Na/Glc_symporter_sf"/>
</dbReference>
<evidence type="ECO:0000313" key="8">
    <source>
        <dbReference type="Ensembl" id="ENSHCOP00000018723.1"/>
    </source>
</evidence>
<protein>
    <submittedName>
        <fullName evidence="8">Solute carrier family 5 member 9</fullName>
    </submittedName>
</protein>
<feature type="transmembrane region" description="Helical" evidence="7">
    <location>
        <begin position="28"/>
        <end position="47"/>
    </location>
</feature>
<dbReference type="PROSITE" id="PS00456">
    <property type="entry name" value="NA_SOLUT_SYMP_1"/>
    <property type="match status" value="1"/>
</dbReference>
<dbReference type="GO" id="GO:0005886">
    <property type="term" value="C:plasma membrane"/>
    <property type="evidence" value="ECO:0007669"/>
    <property type="project" value="TreeGrafter"/>
</dbReference>
<evidence type="ECO:0000256" key="2">
    <source>
        <dbReference type="ARBA" id="ARBA00006434"/>
    </source>
</evidence>
<feature type="transmembrane region" description="Helical" evidence="7">
    <location>
        <begin position="104"/>
        <end position="122"/>
    </location>
</feature>
<feature type="transmembrane region" description="Helical" evidence="7">
    <location>
        <begin position="180"/>
        <end position="201"/>
    </location>
</feature>
<evidence type="ECO:0000256" key="1">
    <source>
        <dbReference type="ARBA" id="ARBA00004141"/>
    </source>
</evidence>
<dbReference type="GO" id="GO:0005412">
    <property type="term" value="F:D-glucose:sodium symporter activity"/>
    <property type="evidence" value="ECO:0007669"/>
    <property type="project" value="TreeGrafter"/>
</dbReference>
<comment type="subcellular location">
    <subcellularLocation>
        <location evidence="1">Membrane</location>
        <topology evidence="1">Multi-pass membrane protein</topology>
    </subcellularLocation>
</comment>
<keyword evidence="5 7" id="KW-0472">Membrane</keyword>
<dbReference type="Pfam" id="PF00474">
    <property type="entry name" value="SSF"/>
    <property type="match status" value="1"/>
</dbReference>
<dbReference type="Gene3D" id="1.20.1730.10">
    <property type="entry name" value="Sodium/glucose cotransporter"/>
    <property type="match status" value="1"/>
</dbReference>
<dbReference type="PANTHER" id="PTHR11819:SF96">
    <property type="entry name" value="SODIUM_GLUCOSE COTRANSPORTER 4"/>
    <property type="match status" value="1"/>
</dbReference>
<dbReference type="InterPro" id="IPR001734">
    <property type="entry name" value="Na/solute_symporter"/>
</dbReference>
<dbReference type="Proteomes" id="UP000264820">
    <property type="component" value="Unplaced"/>
</dbReference>
<evidence type="ECO:0000256" key="3">
    <source>
        <dbReference type="ARBA" id="ARBA00022692"/>
    </source>
</evidence>
<dbReference type="STRING" id="109280.ENSHCOP00000018723"/>
<evidence type="ECO:0000256" key="7">
    <source>
        <dbReference type="SAM" id="Phobius"/>
    </source>
</evidence>
<evidence type="ECO:0000256" key="6">
    <source>
        <dbReference type="RuleBase" id="RU362091"/>
    </source>
</evidence>
<dbReference type="Ensembl" id="ENSHCOT00000010520.1">
    <property type="protein sequence ID" value="ENSHCOP00000018723.1"/>
    <property type="gene ID" value="ENSHCOG00000003501.1"/>
</dbReference>
<proteinExistence type="inferred from homology"/>
<feature type="transmembrane region" description="Helical" evidence="7">
    <location>
        <begin position="142"/>
        <end position="168"/>
    </location>
</feature>
<keyword evidence="3 7" id="KW-0812">Transmembrane</keyword>
<organism evidence="8 9">
    <name type="scientific">Hippocampus comes</name>
    <name type="common">Tiger tail seahorse</name>
    <dbReference type="NCBI Taxonomy" id="109280"/>
    <lineage>
        <taxon>Eukaryota</taxon>
        <taxon>Metazoa</taxon>
        <taxon>Chordata</taxon>
        <taxon>Craniata</taxon>
        <taxon>Vertebrata</taxon>
        <taxon>Euteleostomi</taxon>
        <taxon>Actinopterygii</taxon>
        <taxon>Neopterygii</taxon>
        <taxon>Teleostei</taxon>
        <taxon>Neoteleostei</taxon>
        <taxon>Acanthomorphata</taxon>
        <taxon>Syngnathiaria</taxon>
        <taxon>Syngnathiformes</taxon>
        <taxon>Syngnathoidei</taxon>
        <taxon>Syngnathidae</taxon>
        <taxon>Hippocampus</taxon>
    </lineage>
</organism>
<dbReference type="GeneTree" id="ENSGT00940000157546"/>
<reference evidence="8" key="1">
    <citation type="submission" date="2025-08" db="UniProtKB">
        <authorList>
            <consortium name="Ensembl"/>
        </authorList>
    </citation>
    <scope>IDENTIFICATION</scope>
</reference>
<dbReference type="NCBIfam" id="TIGR00813">
    <property type="entry name" value="sss"/>
    <property type="match status" value="1"/>
</dbReference>
<accession>A0A3Q2YM59</accession>
<feature type="transmembrane region" description="Helical" evidence="7">
    <location>
        <begin position="67"/>
        <end position="92"/>
    </location>
</feature>
<dbReference type="PROSITE" id="PS50283">
    <property type="entry name" value="NA_SOLUT_SYMP_3"/>
    <property type="match status" value="1"/>
</dbReference>
<evidence type="ECO:0000256" key="5">
    <source>
        <dbReference type="ARBA" id="ARBA00023136"/>
    </source>
</evidence>
<dbReference type="OMA" id="MENNSHA"/>
<evidence type="ECO:0000313" key="9">
    <source>
        <dbReference type="Proteomes" id="UP000264820"/>
    </source>
</evidence>
<dbReference type="AlphaFoldDB" id="A0A3Q2YM59"/>
<evidence type="ECO:0000256" key="4">
    <source>
        <dbReference type="ARBA" id="ARBA00022989"/>
    </source>
</evidence>
<dbReference type="PANTHER" id="PTHR11819">
    <property type="entry name" value="SOLUTE CARRIER FAMILY 5"/>
    <property type="match status" value="1"/>
</dbReference>
<reference evidence="8" key="2">
    <citation type="submission" date="2025-09" db="UniProtKB">
        <authorList>
            <consortium name="Ensembl"/>
        </authorList>
    </citation>
    <scope>IDENTIFICATION</scope>
</reference>
<keyword evidence="4 7" id="KW-1133">Transmembrane helix</keyword>